<proteinExistence type="predicted"/>
<feature type="region of interest" description="Disordered" evidence="1">
    <location>
        <begin position="107"/>
        <end position="157"/>
    </location>
</feature>
<dbReference type="PANTHER" id="PTHR13621">
    <property type="entry name" value="PROLINE-RICH PROTEIN PRCC"/>
    <property type="match status" value="1"/>
</dbReference>
<dbReference type="GO" id="GO:0005634">
    <property type="term" value="C:nucleus"/>
    <property type="evidence" value="ECO:0007669"/>
    <property type="project" value="TreeGrafter"/>
</dbReference>
<dbReference type="AlphaFoldDB" id="A0AAV5VVV1"/>
<accession>A0AAV5VVV1</accession>
<gene>
    <name evidence="2" type="ORF">PFISCL1PPCAC_15049</name>
</gene>
<evidence type="ECO:0000313" key="2">
    <source>
        <dbReference type="EMBL" id="GMT23752.1"/>
    </source>
</evidence>
<reference evidence="2" key="1">
    <citation type="submission" date="2023-10" db="EMBL/GenBank/DDBJ databases">
        <title>Genome assembly of Pristionchus species.</title>
        <authorList>
            <person name="Yoshida K."/>
            <person name="Sommer R.J."/>
        </authorList>
    </citation>
    <scope>NUCLEOTIDE SEQUENCE</scope>
    <source>
        <strain evidence="2">RS5133</strain>
    </source>
</reference>
<feature type="region of interest" description="Disordered" evidence="1">
    <location>
        <begin position="281"/>
        <end position="319"/>
    </location>
</feature>
<evidence type="ECO:0000313" key="3">
    <source>
        <dbReference type="Proteomes" id="UP001432322"/>
    </source>
</evidence>
<feature type="region of interest" description="Disordered" evidence="1">
    <location>
        <begin position="51"/>
        <end position="74"/>
    </location>
</feature>
<evidence type="ECO:0000256" key="1">
    <source>
        <dbReference type="SAM" id="MobiDB-lite"/>
    </source>
</evidence>
<protein>
    <recommendedName>
        <fullName evidence="4">Proline-rich protein PRCC</fullName>
    </recommendedName>
</protein>
<sequence length="434" mass="47304">MLGLVDYGSDSGSESENSEDETRPSGILVKNPTKGISAPVKNPVVSIVEEGGFFGNEEDEGEGSEEGSKLSLPTACAINRGNDVVEEDDIEDIAKPKEWEKKLAEKARRKLEKKATKRAEKEKKREEKRLKKEGKSGEKEEMKKKRGPVKIDAFGGLNKAAVEVEEERDEDKSISVLPPISSSSSLKLFSMLPPPKCQSKLARSSKGPTLMLPPSLRTKQAPVHVAVAKPVTPLVSGVVDSSDDDEDDADFFGLSSTHNDNNGTSTLTHVTGVPLLPSYGLSEAAGPVKPDPMDSHGYEDAEEEDEVEEGPSSSGNMKTINNEQAQNMIFKYDYAPWGYDRRGIADANIVDVSVDKAIGPNVQENLLKNLNRSNVARASMPSLPTAAAPKDKNAKRKHQITYLANIAVAREEELQQKWAEGKAAKRMARQKYGF</sequence>
<dbReference type="InterPro" id="IPR018800">
    <property type="entry name" value="PRCC"/>
</dbReference>
<name>A0AAV5VVV1_9BILA</name>
<feature type="compositionally biased region" description="Basic and acidic residues" evidence="1">
    <location>
        <begin position="113"/>
        <end position="143"/>
    </location>
</feature>
<organism evidence="2 3">
    <name type="scientific">Pristionchus fissidentatus</name>
    <dbReference type="NCBI Taxonomy" id="1538716"/>
    <lineage>
        <taxon>Eukaryota</taxon>
        <taxon>Metazoa</taxon>
        <taxon>Ecdysozoa</taxon>
        <taxon>Nematoda</taxon>
        <taxon>Chromadorea</taxon>
        <taxon>Rhabditida</taxon>
        <taxon>Rhabditina</taxon>
        <taxon>Diplogasteromorpha</taxon>
        <taxon>Diplogasteroidea</taxon>
        <taxon>Neodiplogasteridae</taxon>
        <taxon>Pristionchus</taxon>
    </lineage>
</organism>
<dbReference type="PANTHER" id="PTHR13621:SF2">
    <property type="entry name" value="PROLINE-RICH PROTEIN PRCC"/>
    <property type="match status" value="1"/>
</dbReference>
<evidence type="ECO:0008006" key="4">
    <source>
        <dbReference type="Google" id="ProtNLM"/>
    </source>
</evidence>
<comment type="caution">
    <text evidence="2">The sequence shown here is derived from an EMBL/GenBank/DDBJ whole genome shotgun (WGS) entry which is preliminary data.</text>
</comment>
<feature type="compositionally biased region" description="Acidic residues" evidence="1">
    <location>
        <begin position="56"/>
        <end position="65"/>
    </location>
</feature>
<feature type="region of interest" description="Disordered" evidence="1">
    <location>
        <begin position="1"/>
        <end position="39"/>
    </location>
</feature>
<keyword evidence="3" id="KW-1185">Reference proteome</keyword>
<dbReference type="Proteomes" id="UP001432322">
    <property type="component" value="Unassembled WGS sequence"/>
</dbReference>
<dbReference type="Pfam" id="PF10253">
    <property type="entry name" value="PRCC"/>
    <property type="match status" value="1"/>
</dbReference>
<feature type="compositionally biased region" description="Acidic residues" evidence="1">
    <location>
        <begin position="300"/>
        <end position="309"/>
    </location>
</feature>
<dbReference type="EMBL" id="BTSY01000004">
    <property type="protein sequence ID" value="GMT23752.1"/>
    <property type="molecule type" value="Genomic_DNA"/>
</dbReference>